<evidence type="ECO:0000313" key="3">
    <source>
        <dbReference type="Proteomes" id="UP000006757"/>
    </source>
</evidence>
<accession>K1VWW0</accession>
<protein>
    <submittedName>
        <fullName evidence="2">Uncharacterized protein</fullName>
    </submittedName>
</protein>
<name>K1VWW0_TRIAC</name>
<feature type="region of interest" description="Disordered" evidence="1">
    <location>
        <begin position="44"/>
        <end position="81"/>
    </location>
</feature>
<evidence type="ECO:0000313" key="2">
    <source>
        <dbReference type="EMBL" id="EKD05006.1"/>
    </source>
</evidence>
<organism evidence="2 3">
    <name type="scientific">Trichosporon asahii var. asahii (strain CBS 8904)</name>
    <name type="common">Yeast</name>
    <dbReference type="NCBI Taxonomy" id="1220162"/>
    <lineage>
        <taxon>Eukaryota</taxon>
        <taxon>Fungi</taxon>
        <taxon>Dikarya</taxon>
        <taxon>Basidiomycota</taxon>
        <taxon>Agaricomycotina</taxon>
        <taxon>Tremellomycetes</taxon>
        <taxon>Trichosporonales</taxon>
        <taxon>Trichosporonaceae</taxon>
        <taxon>Trichosporon</taxon>
    </lineage>
</organism>
<dbReference type="HOGENOM" id="CLU_2575556_0_0_1"/>
<dbReference type="Proteomes" id="UP000006757">
    <property type="component" value="Unassembled WGS sequence"/>
</dbReference>
<dbReference type="AlphaFoldDB" id="K1VWW0"/>
<feature type="region of interest" description="Disordered" evidence="1">
    <location>
        <begin position="1"/>
        <end position="23"/>
    </location>
</feature>
<dbReference type="EMBL" id="AMBO01000167">
    <property type="protein sequence ID" value="EKD05006.1"/>
    <property type="molecule type" value="Genomic_DNA"/>
</dbReference>
<keyword evidence="3" id="KW-1185">Reference proteome</keyword>
<evidence type="ECO:0000256" key="1">
    <source>
        <dbReference type="SAM" id="MobiDB-lite"/>
    </source>
</evidence>
<proteinExistence type="predicted"/>
<feature type="compositionally biased region" description="Pro residues" evidence="1">
    <location>
        <begin position="64"/>
        <end position="74"/>
    </location>
</feature>
<sequence length="81" mass="8834">MSLPNSHIEEAQAGVNIPGDDMVPEPVRIAFPPIPESYEVVPELGAWSDPPTVNPIARARRRNPPQPRRLPLRPPVLLGSG</sequence>
<comment type="caution">
    <text evidence="2">The sequence shown here is derived from an EMBL/GenBank/DDBJ whole genome shotgun (WGS) entry which is preliminary data.</text>
</comment>
<gene>
    <name evidence="2" type="ORF">A1Q2_00705</name>
</gene>
<dbReference type="InParanoid" id="K1VWW0"/>
<reference evidence="2 3" key="1">
    <citation type="journal article" date="2012" name="Eukaryot. Cell">
        <title>Genome sequence of the Trichosporon asahii environmental strain CBS 8904.</title>
        <authorList>
            <person name="Yang R.Y."/>
            <person name="Li H.T."/>
            <person name="Zhu H."/>
            <person name="Zhou G.P."/>
            <person name="Wang M."/>
            <person name="Wang L."/>
        </authorList>
    </citation>
    <scope>NUCLEOTIDE SEQUENCE [LARGE SCALE GENOMIC DNA]</scope>
    <source>
        <strain evidence="2 3">CBS 8904</strain>
    </source>
</reference>